<evidence type="ECO:0000313" key="1">
    <source>
        <dbReference type="EMBL" id="EMJ35866.1"/>
    </source>
</evidence>
<gene>
    <name evidence="1" type="ORF">LEP1GSC079_1502</name>
</gene>
<name>A0A0F6ICU1_LEPIR</name>
<comment type="caution">
    <text evidence="1">The sequence shown here is derived from an EMBL/GenBank/DDBJ whole genome shotgun (WGS) entry which is preliminary data.</text>
</comment>
<dbReference type="AlphaFoldDB" id="A0A0F6ICU1"/>
<dbReference type="Proteomes" id="UP000012164">
    <property type="component" value="Unassembled WGS sequence"/>
</dbReference>
<accession>A0A0F6ICU1</accession>
<proteinExistence type="predicted"/>
<sequence length="50" mass="5740">MFYILKYIFEGNFSVKKLKVGILANIEFVCKAVICGSSYILEIHLQNLDL</sequence>
<dbReference type="EMBL" id="AKWR02000149">
    <property type="protein sequence ID" value="EMJ35866.1"/>
    <property type="molecule type" value="Genomic_DNA"/>
</dbReference>
<organism evidence="1 2">
    <name type="scientific">Leptospira interrogans str. FPW1039</name>
    <dbReference type="NCBI Taxonomy" id="1193040"/>
    <lineage>
        <taxon>Bacteria</taxon>
        <taxon>Pseudomonadati</taxon>
        <taxon>Spirochaetota</taxon>
        <taxon>Spirochaetia</taxon>
        <taxon>Leptospirales</taxon>
        <taxon>Leptospiraceae</taxon>
        <taxon>Leptospira</taxon>
    </lineage>
</organism>
<reference evidence="1 2" key="1">
    <citation type="submission" date="2013-01" db="EMBL/GenBank/DDBJ databases">
        <authorList>
            <person name="Harkins D.M."/>
            <person name="Durkin A.S."/>
            <person name="Brinkac L.M."/>
            <person name="Haft D.H."/>
            <person name="Selengut J.D."/>
            <person name="Sanka R."/>
            <person name="DePew J."/>
            <person name="Purushe J."/>
            <person name="Peacock S.J."/>
            <person name="Thaipadungpanit J."/>
            <person name="Wuthiekanun V.W."/>
            <person name="Day N.P."/>
            <person name="Vinetz J.M."/>
            <person name="Sutton G.G."/>
            <person name="Nierman W.C."/>
            <person name="Fouts D.E."/>
        </authorList>
    </citation>
    <scope>NUCLEOTIDE SEQUENCE [LARGE SCALE GENOMIC DNA]</scope>
    <source>
        <strain evidence="1 2">FPW1039</strain>
    </source>
</reference>
<protein>
    <submittedName>
        <fullName evidence="1">Uncharacterized protein</fullName>
    </submittedName>
</protein>
<evidence type="ECO:0000313" key="2">
    <source>
        <dbReference type="Proteomes" id="UP000012164"/>
    </source>
</evidence>